<dbReference type="RefSeq" id="XP_016268807.1">
    <property type="nucleotide sequence ID" value="XM_016401754.1"/>
</dbReference>
<dbReference type="GO" id="GO:0045944">
    <property type="term" value="P:positive regulation of transcription by RNA polymerase II"/>
    <property type="evidence" value="ECO:0007669"/>
    <property type="project" value="TreeGrafter"/>
</dbReference>
<feature type="region of interest" description="Disordered" evidence="6">
    <location>
        <begin position="63"/>
        <end position="91"/>
    </location>
</feature>
<dbReference type="Proteomes" id="UP000053342">
    <property type="component" value="Unassembled WGS sequence"/>
</dbReference>
<dbReference type="GO" id="GO:0005634">
    <property type="term" value="C:nucleus"/>
    <property type="evidence" value="ECO:0007669"/>
    <property type="project" value="UniProtKB-SubCell"/>
</dbReference>
<organism evidence="8 9">
    <name type="scientific">Exophiala oligosperma</name>
    <dbReference type="NCBI Taxonomy" id="215243"/>
    <lineage>
        <taxon>Eukaryota</taxon>
        <taxon>Fungi</taxon>
        <taxon>Dikarya</taxon>
        <taxon>Ascomycota</taxon>
        <taxon>Pezizomycotina</taxon>
        <taxon>Eurotiomycetes</taxon>
        <taxon>Chaetothyriomycetidae</taxon>
        <taxon>Chaetothyriales</taxon>
        <taxon>Herpotrichiellaceae</taxon>
        <taxon>Exophiala</taxon>
    </lineage>
</organism>
<gene>
    <name evidence="8" type="ORF">PV06_01163</name>
</gene>
<dbReference type="SUPFAM" id="SSF57701">
    <property type="entry name" value="Zn2/Cys6 DNA-binding domain"/>
    <property type="match status" value="1"/>
</dbReference>
<evidence type="ECO:0000313" key="9">
    <source>
        <dbReference type="Proteomes" id="UP000053342"/>
    </source>
</evidence>
<evidence type="ECO:0000256" key="2">
    <source>
        <dbReference type="ARBA" id="ARBA00023015"/>
    </source>
</evidence>
<proteinExistence type="predicted"/>
<dbReference type="AlphaFoldDB" id="A0A0D2B8S1"/>
<dbReference type="PANTHER" id="PTHR37534:SF10">
    <property type="entry name" value="ZN(II)2CYS6 TRANSCRIPTION FACTOR (EUROFUNG)"/>
    <property type="match status" value="1"/>
</dbReference>
<dbReference type="HOGENOM" id="CLU_012945_0_0_1"/>
<feature type="compositionally biased region" description="Polar residues" evidence="6">
    <location>
        <begin position="722"/>
        <end position="732"/>
    </location>
</feature>
<dbReference type="STRING" id="215243.A0A0D2B8S1"/>
<dbReference type="GO" id="GO:0000981">
    <property type="term" value="F:DNA-binding transcription factor activity, RNA polymerase II-specific"/>
    <property type="evidence" value="ECO:0007669"/>
    <property type="project" value="InterPro"/>
</dbReference>
<comment type="subcellular location">
    <subcellularLocation>
        <location evidence="1">Nucleus</location>
    </subcellularLocation>
</comment>
<dbReference type="GeneID" id="27353237"/>
<feature type="region of interest" description="Disordered" evidence="6">
    <location>
        <begin position="721"/>
        <end position="787"/>
    </location>
</feature>
<dbReference type="Pfam" id="PF11951">
    <property type="entry name" value="Fungal_trans_2"/>
    <property type="match status" value="1"/>
</dbReference>
<dbReference type="PROSITE" id="PS00463">
    <property type="entry name" value="ZN2_CY6_FUNGAL_1"/>
    <property type="match status" value="1"/>
</dbReference>
<keyword evidence="2" id="KW-0805">Transcription regulation</keyword>
<keyword evidence="4" id="KW-0804">Transcription</keyword>
<evidence type="ECO:0000313" key="8">
    <source>
        <dbReference type="EMBL" id="KIW48591.1"/>
    </source>
</evidence>
<evidence type="ECO:0000256" key="5">
    <source>
        <dbReference type="ARBA" id="ARBA00023242"/>
    </source>
</evidence>
<evidence type="ECO:0000256" key="1">
    <source>
        <dbReference type="ARBA" id="ARBA00004123"/>
    </source>
</evidence>
<feature type="compositionally biased region" description="Low complexity" evidence="6">
    <location>
        <begin position="739"/>
        <end position="753"/>
    </location>
</feature>
<dbReference type="InterPro" id="IPR036864">
    <property type="entry name" value="Zn2-C6_fun-type_DNA-bd_sf"/>
</dbReference>
<dbReference type="VEuPathDB" id="FungiDB:PV06_01163"/>
<reference evidence="8 9" key="1">
    <citation type="submission" date="2015-01" db="EMBL/GenBank/DDBJ databases">
        <title>The Genome Sequence of Exophiala oligosperma CBS72588.</title>
        <authorList>
            <consortium name="The Broad Institute Genomics Platform"/>
            <person name="Cuomo C."/>
            <person name="de Hoog S."/>
            <person name="Gorbushina A."/>
            <person name="Stielow B."/>
            <person name="Teixiera M."/>
            <person name="Abouelleil A."/>
            <person name="Chapman S.B."/>
            <person name="Priest M."/>
            <person name="Young S.K."/>
            <person name="Wortman J."/>
            <person name="Nusbaum C."/>
            <person name="Birren B."/>
        </authorList>
    </citation>
    <scope>NUCLEOTIDE SEQUENCE [LARGE SCALE GENOMIC DNA]</scope>
    <source>
        <strain evidence="8 9">CBS 72588</strain>
    </source>
</reference>
<feature type="compositionally biased region" description="Basic and acidic residues" evidence="6">
    <location>
        <begin position="140"/>
        <end position="156"/>
    </location>
</feature>
<dbReference type="CDD" id="cd00067">
    <property type="entry name" value="GAL4"/>
    <property type="match status" value="1"/>
</dbReference>
<keyword evidence="5" id="KW-0539">Nucleus</keyword>
<sequence>MSGPYDHGMNMPMSNMMDPNFTVYPTGTFNGGFPHPRLTGPPTHFDGVAFWYNPNNADQVYDQETNMYGPRPSGHQGSSTESTNVKHRRTRSGCFTCRSRRVKCDETRPICDRCRKGGRECEFPQPTSSSSSKHSRHEKTRSPKDQSGKQEQKDEAMSGLATIKDESEDDEDMPASPKGGRPSLSRMRTDSTQSVRQVGKQPKVKSDMSPAAKDHTSPLSTDLSDPRSRDETPASSVRTTTNSADMQARQAKIRTFKPDLQKYLQFQQEYMTYYHYFYKLDPTDFVHSEMIDLALTYEPLLYAVVGFAAYHYELQQPNPKLSHFLNYHSKSLSMLRKSLEKNAKVTPATLLTVLQLATFEEYLGDWVNLVGHHKAAHSMVKELYTHDTMMETDLGRRIFSWYARLDVISGLMAGSETRLDRLWFEANSKWYHDQIAGDAQSNVDVEDTLAYFVAANRLLGMDMAALFARFAKREISVEEFNQENATIVQRLDEMKRHIQAFNDEYYRVKEFPVAQERPLTEEDIVNPYTPGGLFKGALWPLNFMWLDWYGIELMQKSQTALLLRQPIPPEQETVSLEVCRIYEAIERWPEAPNGAVLGMHASLGIALVFLNKDAKHTMWARRKLAAVERQGYIFPPTFRRKMAEMWGLSRDLASGGGDDNDEVEDWWLPNNEGNVPMLTEIRRVVNERQGSDTVTAVESLTNVRDLKAIFAKMDIRTHSTTESDINNFSPLSDESAERSSTISTSPTSISFGGDTKGGGGGSNQRQQQPPQQQQQQQGILKRGNSSS</sequence>
<name>A0A0D2B8S1_9EURO</name>
<dbReference type="PROSITE" id="PS50048">
    <property type="entry name" value="ZN2_CY6_FUNGAL_2"/>
    <property type="match status" value="1"/>
</dbReference>
<dbReference type="InterPro" id="IPR021858">
    <property type="entry name" value="Fun_TF"/>
</dbReference>
<evidence type="ECO:0000259" key="7">
    <source>
        <dbReference type="PROSITE" id="PS50048"/>
    </source>
</evidence>
<evidence type="ECO:0000256" key="6">
    <source>
        <dbReference type="SAM" id="MobiDB-lite"/>
    </source>
</evidence>
<dbReference type="OrthoDB" id="5278208at2759"/>
<dbReference type="InterPro" id="IPR001138">
    <property type="entry name" value="Zn2Cys6_DnaBD"/>
</dbReference>
<dbReference type="GO" id="GO:0000976">
    <property type="term" value="F:transcription cis-regulatory region binding"/>
    <property type="evidence" value="ECO:0007669"/>
    <property type="project" value="TreeGrafter"/>
</dbReference>
<feature type="region of interest" description="Disordered" evidence="6">
    <location>
        <begin position="115"/>
        <end position="245"/>
    </location>
</feature>
<feature type="compositionally biased region" description="Low complexity" evidence="6">
    <location>
        <begin position="763"/>
        <end position="778"/>
    </location>
</feature>
<feature type="compositionally biased region" description="Polar residues" evidence="6">
    <location>
        <begin position="233"/>
        <end position="245"/>
    </location>
</feature>
<evidence type="ECO:0000256" key="3">
    <source>
        <dbReference type="ARBA" id="ARBA00023125"/>
    </source>
</evidence>
<dbReference type="EMBL" id="KN847332">
    <property type="protein sequence ID" value="KIW48591.1"/>
    <property type="molecule type" value="Genomic_DNA"/>
</dbReference>
<protein>
    <recommendedName>
        <fullName evidence="7">Zn(2)-C6 fungal-type domain-containing protein</fullName>
    </recommendedName>
</protein>
<accession>A0A0D2B8S1</accession>
<keyword evidence="3" id="KW-0238">DNA-binding</keyword>
<evidence type="ECO:0000256" key="4">
    <source>
        <dbReference type="ARBA" id="ARBA00023163"/>
    </source>
</evidence>
<feature type="domain" description="Zn(2)-C6 fungal-type" evidence="7">
    <location>
        <begin position="93"/>
        <end position="123"/>
    </location>
</feature>
<dbReference type="PANTHER" id="PTHR37534">
    <property type="entry name" value="TRANSCRIPTIONAL ACTIVATOR PROTEIN UGA3"/>
    <property type="match status" value="1"/>
</dbReference>
<dbReference type="GO" id="GO:0008270">
    <property type="term" value="F:zinc ion binding"/>
    <property type="evidence" value="ECO:0007669"/>
    <property type="project" value="InterPro"/>
</dbReference>
<dbReference type="Gene3D" id="4.10.240.10">
    <property type="entry name" value="Zn(2)-C6 fungal-type DNA-binding domain"/>
    <property type="match status" value="1"/>
</dbReference>
<keyword evidence="9" id="KW-1185">Reference proteome</keyword>
<dbReference type="Pfam" id="PF00172">
    <property type="entry name" value="Zn_clus"/>
    <property type="match status" value="1"/>
</dbReference>
<dbReference type="SMART" id="SM00066">
    <property type="entry name" value="GAL4"/>
    <property type="match status" value="1"/>
</dbReference>